<dbReference type="InterPro" id="IPR001283">
    <property type="entry name" value="CRISP-related"/>
</dbReference>
<keyword evidence="5" id="KW-1185">Reference proteome</keyword>
<feature type="chain" id="PRO_5042203308" evidence="3">
    <location>
        <begin position="23"/>
        <end position="2066"/>
    </location>
</feature>
<feature type="compositionally biased region" description="Basic residues" evidence="1">
    <location>
        <begin position="305"/>
        <end position="339"/>
    </location>
</feature>
<feature type="compositionally biased region" description="Basic residues" evidence="1">
    <location>
        <begin position="664"/>
        <end position="678"/>
    </location>
</feature>
<proteinExistence type="predicted"/>
<dbReference type="SMART" id="SM00198">
    <property type="entry name" value="SCP"/>
    <property type="match status" value="7"/>
</dbReference>
<feature type="domain" description="SCP" evidence="4">
    <location>
        <begin position="457"/>
        <end position="588"/>
    </location>
</feature>
<feature type="compositionally biased region" description="Basic residues" evidence="1">
    <location>
        <begin position="1823"/>
        <end position="1850"/>
    </location>
</feature>
<dbReference type="GO" id="GO:0005576">
    <property type="term" value="C:extracellular region"/>
    <property type="evidence" value="ECO:0007669"/>
    <property type="project" value="InterPro"/>
</dbReference>
<dbReference type="InterPro" id="IPR018244">
    <property type="entry name" value="Allrgn_V5/Tpx1_CS"/>
</dbReference>
<sequence>MKHSLVSFSLLILLGLIYHSYTQSISYSYRYENGKLIYTYNGNDYDTKEAMEDAIQRDYPDKIFTFGGDNNNGKKRKIDISKWKGNNTFSNKIFDEIWEGYNYDNDKAKNFKVMKTKLFNEQNKYRIAHGAKKLIKSKDLEKKAQAYAEVIARLGRLEHDPKNRIEGTGENLAYGTTFIGHLAVKGWYDEIALYNFKKPGFSPATGHFTQLVWKGTTHAGFGVVEKGDRVYVVCKYSPPGNYPRQFEANVLQHAATQNREDRTEYNENIARKPSLISTNNAPGKKPLNSKTTPRSQKPVRPASKSTKRPIKTTRKTPKTTKRPVKPTRKTPKTTKRPVKTTKPTLKTTKRPVTTTKSASVTTKAPKTPAKPSSVATKESTTSKVVTVSTAKPVVTEKPPNNRIDPKYIPSAAEVDKLYTFDVNKEKVKNSGPFSIKVYDEVWKGYDYKKDFKTGYLDMRDRILKETNRYRQAHGVGPLTYDYDLEKASQEYAKYLGDNNLFDHDPKNDQNGWGENLARFSASIGSLATKKWYDEVDMYDFSKNQFSYDTGHFTQLVWKDTKKVGCGIYLKNEDLYVVCKYTPQGNFMNDKSTLLIAIFALFGFLTLCSGLSYHITKVRRNGNVYYLYKGRHYRTFSEVMAQIRKESDEFNKRLTRKPPVMGKTKTPRKKPLPRKRTPRPNKPVRPSSKRTRRPQPPKPNPRPSSRTSPKTVKPRTKSTTKSVVRRKPPKSRIDPKYIPSAAEVDKLYTFDVNVEKKKKSSGPFSERVYDQVWRGYNYKSDYKKGYLDMRNRILKETNRYRQAHGVKPLTYDYNLEKASQEYAKYLGDRDLFDHDPKNDQNGWGENLAKMSASLGSLATKNWYDEVKLYDFSKNQFSYDTGHFTALVWKETTKVGCGIYMKREILYVVCKYFPAGNIYQIKQVIRNGESYFIYNNKRYGTFQEAMDQVNKDMTEYFNKMTGGSSVIWITRTPKIQPLPVMTTPRPNKPVWPALKTTRPSRPRPSSRIPPKTVKPGTKSTTKSVVTQKPPKSRIDPKYIPSAAEVDKLYTFDVNQEKKKKSSGPFSERVYDEVWNGYNYKNDYKTGYLDMRDRILKETNRYRQAHGVPALTYDYNLEKASQEYAKYLGDYNLFEHDPKNRPKGWGENLAKMSASLGSLATKKWYDEVSMYDFAKNKYVPGTGHFTALVWKETKKVGCGIYMKREILYVMWSKSSLLIAIFALFGFLTLCSGFSYQIRQVIQNGESYFIYNGRRYGTFEEAMNQVRKDMDEYFNKLTRKPSIIWITRTPKIQPLPVRTTPRPNKPVRPVSKTTRRPQPPKPNPRPSSRIPPKPVKPATQSTTKPVVTQKPPNNRIDRKYIPSAAEVDKLYTFDVNKEKLKDSSGPFSDKVYDEVWRGYDYKKDFKTGYLDMRNRILKETNRYRQAHGVPPLTYDYDLEKASQEYAKYLGDYNLFEHDPKNREKGWGENLARLSASIGSLATKKWYDEVRMHDFSKNQFSYGTGHFTALVWKDTKKVGCGIYLKTGNLYVVCKYTPGGNVYNKFNQNVFPRRGLIYHSYTQSISYSYRYEGGKIIYTYNGKDYDTKEKMEDAIQRDYPDKIFTFGGDNNNNGKKRKIDISRWKGNNTFSNKIFDEIWANYNYDKDKAKNFKVMKNKFFNEQNKYRVAHRVKKLKKSEELERKAQAYAEVIARLGRLEHDPKNREEGTGENLAYGTTFIGHLAVKGWYDEIGLYNFNKPGFSPATGHFTQLVWKGTTHAGFGVVEKGDRVYVVCKYSPPGNYPGEYETNVLQRRHYRTFSDVMAQVRRDRDEYFKRLTRKPPVIQKTRTPRRGPSHVRTTRRPRIPKRPVSRFTKRPGPTAKPSIRTPSPPKITGRPAPRPPSNRIDPKYIPSAAEVDKLYPFDVNKEKLKDSSGPFSEKVYDEVWKGYDFRSDFKTGYIDMRNRILEETNRYRRAHNVQPLTYDLDLEKAAQEYAKYLGDRDLFEHDKRNREKGWGENLAKMSASIGSLATKKWYDEVKMHDFGKNQFSFGTGHFTALVWKDTTKVGCGIYLKTGDLYVVCKYTPAGNVL</sequence>
<feature type="region of interest" description="Disordered" evidence="1">
    <location>
        <begin position="1290"/>
        <end position="1354"/>
    </location>
</feature>
<dbReference type="WBParaSite" id="TCONS_00011142.p1">
    <property type="protein sequence ID" value="TCONS_00011142.p1"/>
    <property type="gene ID" value="XLOC_005266"/>
</dbReference>
<keyword evidence="2" id="KW-0472">Membrane</keyword>
<organism evidence="5 6">
    <name type="scientific">Strongyloides stercoralis</name>
    <name type="common">Threadworm</name>
    <dbReference type="NCBI Taxonomy" id="6248"/>
    <lineage>
        <taxon>Eukaryota</taxon>
        <taxon>Metazoa</taxon>
        <taxon>Ecdysozoa</taxon>
        <taxon>Nematoda</taxon>
        <taxon>Chromadorea</taxon>
        <taxon>Rhabditida</taxon>
        <taxon>Tylenchina</taxon>
        <taxon>Panagrolaimomorpha</taxon>
        <taxon>Strongyloidoidea</taxon>
        <taxon>Strongyloididae</taxon>
        <taxon>Strongyloides</taxon>
    </lineage>
</organism>
<reference evidence="6" key="1">
    <citation type="submission" date="2024-02" db="UniProtKB">
        <authorList>
            <consortium name="WormBaseParasite"/>
        </authorList>
    </citation>
    <scope>IDENTIFICATION</scope>
</reference>
<feature type="domain" description="SCP" evidence="4">
    <location>
        <begin position="1648"/>
        <end position="1779"/>
    </location>
</feature>
<protein>
    <submittedName>
        <fullName evidence="6">SCP domain-containing protein</fullName>
    </submittedName>
</protein>
<evidence type="ECO:0000313" key="5">
    <source>
        <dbReference type="Proteomes" id="UP000035681"/>
    </source>
</evidence>
<dbReference type="PROSITE" id="PS01009">
    <property type="entry name" value="CRISP_1"/>
    <property type="match status" value="7"/>
</dbReference>
<feature type="domain" description="SCP" evidence="4">
    <location>
        <begin position="113"/>
        <end position="244"/>
    </location>
</feature>
<dbReference type="FunFam" id="3.40.33.10:FF:000016">
    <property type="entry name" value="Golgi-associated plant pathogenesis-related protein 1"/>
    <property type="match status" value="1"/>
</dbReference>
<feature type="signal peptide" evidence="3">
    <location>
        <begin position="1"/>
        <end position="22"/>
    </location>
</feature>
<evidence type="ECO:0000256" key="1">
    <source>
        <dbReference type="SAM" id="MobiDB-lite"/>
    </source>
</evidence>
<feature type="domain" description="SCP" evidence="4">
    <location>
        <begin position="1407"/>
        <end position="1538"/>
    </location>
</feature>
<feature type="compositionally biased region" description="Polar residues" evidence="1">
    <location>
        <begin position="1334"/>
        <end position="1348"/>
    </location>
</feature>
<dbReference type="SUPFAM" id="SSF55797">
    <property type="entry name" value="PR-1-like"/>
    <property type="match status" value="7"/>
</dbReference>
<dbReference type="Gene3D" id="3.40.33.10">
    <property type="entry name" value="CAP"/>
    <property type="match status" value="7"/>
</dbReference>
<dbReference type="FunFam" id="3.40.33.10:FF:000010">
    <property type="entry name" value="Predicted protein"/>
    <property type="match status" value="3"/>
</dbReference>
<dbReference type="InterPro" id="IPR035940">
    <property type="entry name" value="CAP_sf"/>
</dbReference>
<feature type="compositionally biased region" description="Low complexity" evidence="1">
    <location>
        <begin position="340"/>
        <end position="395"/>
    </location>
</feature>
<feature type="region of interest" description="Disordered" evidence="1">
    <location>
        <begin position="648"/>
        <end position="734"/>
    </location>
</feature>
<keyword evidence="3" id="KW-0732">Signal</keyword>
<feature type="region of interest" description="Disordered" evidence="1">
    <location>
        <begin position="254"/>
        <end position="402"/>
    </location>
</feature>
<feature type="domain" description="SCP" evidence="4">
    <location>
        <begin position="1087"/>
        <end position="1208"/>
    </location>
</feature>
<feature type="compositionally biased region" description="Pro residues" evidence="1">
    <location>
        <begin position="1313"/>
        <end position="1331"/>
    </location>
</feature>
<name>A0AAF5DFY7_STRER</name>
<evidence type="ECO:0000259" key="4">
    <source>
        <dbReference type="SMART" id="SM00198"/>
    </source>
</evidence>
<evidence type="ECO:0000256" key="2">
    <source>
        <dbReference type="SAM" id="Phobius"/>
    </source>
</evidence>
<dbReference type="InterPro" id="IPR014044">
    <property type="entry name" value="CAP_dom"/>
</dbReference>
<evidence type="ECO:0000313" key="6">
    <source>
        <dbReference type="WBParaSite" id="TCONS_00011142.p1"/>
    </source>
</evidence>
<dbReference type="Proteomes" id="UP000035681">
    <property type="component" value="Unplaced"/>
</dbReference>
<feature type="domain" description="SCP" evidence="4">
    <location>
        <begin position="1936"/>
        <end position="2066"/>
    </location>
</feature>
<feature type="compositionally biased region" description="Basic residues" evidence="1">
    <location>
        <begin position="711"/>
        <end position="729"/>
    </location>
</feature>
<feature type="region of interest" description="Disordered" evidence="1">
    <location>
        <begin position="976"/>
        <end position="1034"/>
    </location>
</feature>
<feature type="compositionally biased region" description="Low complexity" evidence="1">
    <location>
        <begin position="1001"/>
        <end position="1027"/>
    </location>
</feature>
<keyword evidence="2" id="KW-0812">Transmembrane</keyword>
<dbReference type="CDD" id="cd05382">
    <property type="entry name" value="CAP_GAPR1-like"/>
    <property type="match status" value="7"/>
</dbReference>
<dbReference type="AlphaFoldDB" id="A0AAF5DFY7"/>
<feature type="region of interest" description="Disordered" evidence="1">
    <location>
        <begin position="1817"/>
        <end position="1884"/>
    </location>
</feature>
<dbReference type="Pfam" id="PF00188">
    <property type="entry name" value="CAP"/>
    <property type="match status" value="7"/>
</dbReference>
<accession>A0AAF5DFY7</accession>
<feature type="transmembrane region" description="Helical" evidence="2">
    <location>
        <begin position="593"/>
        <end position="612"/>
    </location>
</feature>
<keyword evidence="2" id="KW-1133">Transmembrane helix</keyword>
<dbReference type="InterPro" id="IPR034113">
    <property type="entry name" value="SCP_GAPR1-like"/>
</dbReference>
<evidence type="ECO:0000256" key="3">
    <source>
        <dbReference type="SAM" id="SignalP"/>
    </source>
</evidence>
<feature type="domain" description="SCP" evidence="4">
    <location>
        <begin position="787"/>
        <end position="918"/>
    </location>
</feature>
<feature type="transmembrane region" description="Helical" evidence="2">
    <location>
        <begin position="1213"/>
        <end position="1232"/>
    </location>
</feature>
<dbReference type="PRINTS" id="PR00837">
    <property type="entry name" value="V5TPXLIKE"/>
</dbReference>
<dbReference type="PANTHER" id="PTHR10334">
    <property type="entry name" value="CYSTEINE-RICH SECRETORY PROTEIN-RELATED"/>
    <property type="match status" value="1"/>
</dbReference>